<name>A0A378M1Q3_9GAMM</name>
<protein>
    <submittedName>
        <fullName evidence="1">Uncharacterized protein</fullName>
    </submittedName>
</protein>
<proteinExistence type="predicted"/>
<dbReference type="AlphaFoldDB" id="A0A378M1Q3"/>
<evidence type="ECO:0000313" key="2">
    <source>
        <dbReference type="Proteomes" id="UP000255297"/>
    </source>
</evidence>
<accession>A0A378M1Q3</accession>
<organism evidence="1 2">
    <name type="scientific">Legionella wadsworthii</name>
    <dbReference type="NCBI Taxonomy" id="28088"/>
    <lineage>
        <taxon>Bacteria</taxon>
        <taxon>Pseudomonadati</taxon>
        <taxon>Pseudomonadota</taxon>
        <taxon>Gammaproteobacteria</taxon>
        <taxon>Legionellales</taxon>
        <taxon>Legionellaceae</taxon>
        <taxon>Legionella</taxon>
    </lineage>
</organism>
<reference evidence="1 2" key="1">
    <citation type="submission" date="2018-06" db="EMBL/GenBank/DDBJ databases">
        <authorList>
            <consortium name="Pathogen Informatics"/>
            <person name="Doyle S."/>
        </authorList>
    </citation>
    <scope>NUCLEOTIDE SEQUENCE [LARGE SCALE GENOMIC DNA]</scope>
    <source>
        <strain evidence="1 2">NCTC11532</strain>
    </source>
</reference>
<sequence length="92" mass="11083">MNDLAYLYSPLARRSLYPELFQMTFLLWRDRFASIANSLPQNKNEAKPKKINYLSAFHFYLWRHEKFLPHFFYLGFLLGQDKRQGIQNCCNS</sequence>
<dbReference type="EMBL" id="UGPB01000001">
    <property type="protein sequence ID" value="STY30618.1"/>
    <property type="molecule type" value="Genomic_DNA"/>
</dbReference>
<keyword evidence="2" id="KW-1185">Reference proteome</keyword>
<evidence type="ECO:0000313" key="1">
    <source>
        <dbReference type="EMBL" id="STY30618.1"/>
    </source>
</evidence>
<dbReference type="Proteomes" id="UP000255297">
    <property type="component" value="Unassembled WGS sequence"/>
</dbReference>
<gene>
    <name evidence="1" type="ORF">NCTC11532_02481</name>
</gene>